<protein>
    <submittedName>
        <fullName evidence="6">[Fe-S]-binding protein</fullName>
    </submittedName>
</protein>
<name>A0A5D0MHY1_9BACT</name>
<dbReference type="InterPro" id="IPR017900">
    <property type="entry name" value="4Fe4S_Fe_S_CS"/>
</dbReference>
<organism evidence="6 7">
    <name type="scientific">Candidatus Mcinerneyibacterium aminivorans</name>
    <dbReference type="NCBI Taxonomy" id="2703815"/>
    <lineage>
        <taxon>Bacteria</taxon>
        <taxon>Candidatus Macinerneyibacteriota</taxon>
        <taxon>Candidatus Mcinerneyibacteria</taxon>
        <taxon>Candidatus Mcinerneyibacteriales</taxon>
        <taxon>Candidatus Mcinerneyibacteriaceae</taxon>
        <taxon>Candidatus Mcinerneyibacterium</taxon>
    </lineage>
</organism>
<dbReference type="Pfam" id="PF13247">
    <property type="entry name" value="Fer4_11"/>
    <property type="match status" value="1"/>
</dbReference>
<feature type="domain" description="4Fe-4S ferredoxin-type" evidence="5">
    <location>
        <begin position="52"/>
        <end position="74"/>
    </location>
</feature>
<feature type="domain" description="4Fe-4S ferredoxin-type" evidence="5">
    <location>
        <begin position="75"/>
        <end position="104"/>
    </location>
</feature>
<evidence type="ECO:0000256" key="2">
    <source>
        <dbReference type="ARBA" id="ARBA00022723"/>
    </source>
</evidence>
<reference evidence="6" key="1">
    <citation type="submission" date="2019-08" db="EMBL/GenBank/DDBJ databases">
        <title>Genomic characterization of a novel candidate phylum (ARYD3) from a high temperature, high salinity tertiary oil reservoir in north central Oklahoma, USA.</title>
        <authorList>
            <person name="Youssef N.H."/>
            <person name="Yadav A."/>
            <person name="Elshahed M.S."/>
        </authorList>
    </citation>
    <scope>NUCLEOTIDE SEQUENCE [LARGE SCALE GENOMIC DNA]</scope>
    <source>
        <strain evidence="6">ARYD3</strain>
    </source>
</reference>
<evidence type="ECO:0000256" key="4">
    <source>
        <dbReference type="ARBA" id="ARBA00023014"/>
    </source>
</evidence>
<keyword evidence="4" id="KW-0411">Iron-sulfur</keyword>
<dbReference type="PROSITE" id="PS51379">
    <property type="entry name" value="4FE4S_FER_2"/>
    <property type="match status" value="4"/>
</dbReference>
<evidence type="ECO:0000256" key="3">
    <source>
        <dbReference type="ARBA" id="ARBA00023004"/>
    </source>
</evidence>
<keyword evidence="2" id="KW-0479">Metal-binding</keyword>
<dbReference type="AlphaFoldDB" id="A0A5D0MHY1"/>
<evidence type="ECO:0000256" key="1">
    <source>
        <dbReference type="ARBA" id="ARBA00022485"/>
    </source>
</evidence>
<sequence length="130" mass="13978">MKLKVVDTNRCVGCQNCMFACSRRNGNAGLSNSSIGVKSDGGMENGFKVIVCRACKNPPCARACPTEALTPKEGGGVILDKAKCIGCRACQDACIIDAVFWDEVHSKPVICIQCGYCVDYCPHDILKLEK</sequence>
<evidence type="ECO:0000259" key="5">
    <source>
        <dbReference type="PROSITE" id="PS51379"/>
    </source>
</evidence>
<dbReference type="PANTHER" id="PTHR43177">
    <property type="entry name" value="PROTEIN NRFC"/>
    <property type="match status" value="1"/>
</dbReference>
<proteinExistence type="predicted"/>
<comment type="caution">
    <text evidence="6">The sequence shown here is derived from an EMBL/GenBank/DDBJ whole genome shotgun (WGS) entry which is preliminary data.</text>
</comment>
<keyword evidence="1" id="KW-0004">4Fe-4S</keyword>
<evidence type="ECO:0000313" key="6">
    <source>
        <dbReference type="EMBL" id="TYB31515.1"/>
    </source>
</evidence>
<accession>A0A5D0MHY1</accession>
<feature type="domain" description="4Fe-4S ferredoxin-type" evidence="5">
    <location>
        <begin position="111"/>
        <end position="130"/>
    </location>
</feature>
<dbReference type="SUPFAM" id="SSF54862">
    <property type="entry name" value="4Fe-4S ferredoxins"/>
    <property type="match status" value="1"/>
</dbReference>
<dbReference type="Gene3D" id="3.30.70.20">
    <property type="match status" value="2"/>
</dbReference>
<dbReference type="GO" id="GO:0051539">
    <property type="term" value="F:4 iron, 4 sulfur cluster binding"/>
    <property type="evidence" value="ECO:0007669"/>
    <property type="project" value="UniProtKB-KW"/>
</dbReference>
<evidence type="ECO:0000313" key="7">
    <source>
        <dbReference type="Proteomes" id="UP000324143"/>
    </source>
</evidence>
<dbReference type="GO" id="GO:0046872">
    <property type="term" value="F:metal ion binding"/>
    <property type="evidence" value="ECO:0007669"/>
    <property type="project" value="UniProtKB-KW"/>
</dbReference>
<keyword evidence="7" id="KW-1185">Reference proteome</keyword>
<dbReference type="InterPro" id="IPR017896">
    <property type="entry name" value="4Fe4S_Fe-S-bd"/>
</dbReference>
<dbReference type="EMBL" id="VSIX01000033">
    <property type="protein sequence ID" value="TYB31515.1"/>
    <property type="molecule type" value="Genomic_DNA"/>
</dbReference>
<keyword evidence="3" id="KW-0408">Iron</keyword>
<dbReference type="InterPro" id="IPR050954">
    <property type="entry name" value="ET_IronSulfur_Cluster-Binding"/>
</dbReference>
<dbReference type="CDD" id="cd16370">
    <property type="entry name" value="DMSOR_beta_like"/>
    <property type="match status" value="1"/>
</dbReference>
<dbReference type="Proteomes" id="UP000324143">
    <property type="component" value="Unassembled WGS sequence"/>
</dbReference>
<dbReference type="PROSITE" id="PS00198">
    <property type="entry name" value="4FE4S_FER_1"/>
    <property type="match status" value="1"/>
</dbReference>
<gene>
    <name evidence="6" type="ORF">FXF47_04135</name>
</gene>
<dbReference type="PANTHER" id="PTHR43177:SF3">
    <property type="entry name" value="PROTEIN NRFC HOMOLOG"/>
    <property type="match status" value="1"/>
</dbReference>
<feature type="domain" description="4Fe-4S ferredoxin-type" evidence="5">
    <location>
        <begin position="2"/>
        <end position="21"/>
    </location>
</feature>